<protein>
    <recommendedName>
        <fullName evidence="5">NADH dehydrogenase [ubiquinone] 1 beta subcomplex subunit 1</fullName>
    </recommendedName>
    <alternativeName>
        <fullName evidence="15">Complex I-MNLL</fullName>
    </alternativeName>
    <alternativeName>
        <fullName evidence="14">NADH-ubiquinone oxidoreductase MNLL subunit</fullName>
    </alternativeName>
</protein>
<reference evidence="17" key="2">
    <citation type="submission" date="2025-09" db="UniProtKB">
        <authorList>
            <consortium name="Ensembl"/>
        </authorList>
    </citation>
    <scope>IDENTIFICATION</scope>
</reference>
<dbReference type="Proteomes" id="UP000233220">
    <property type="component" value="Unplaced"/>
</dbReference>
<reference evidence="17" key="1">
    <citation type="submission" date="2025-08" db="UniProtKB">
        <authorList>
            <consortium name="Ensembl"/>
        </authorList>
    </citation>
    <scope>IDENTIFICATION</scope>
</reference>
<evidence type="ECO:0000256" key="12">
    <source>
        <dbReference type="ARBA" id="ARBA00023128"/>
    </source>
</evidence>
<dbReference type="InterPro" id="IPR012575">
    <property type="entry name" value="NDUB1"/>
</dbReference>
<comment type="similarity">
    <text evidence="3">Belongs to the complex I NDUFB1 subunit family.</text>
</comment>
<evidence type="ECO:0000313" key="18">
    <source>
        <dbReference type="Proteomes" id="UP000233220"/>
    </source>
</evidence>
<feature type="transmembrane region" description="Helical" evidence="16">
    <location>
        <begin position="31"/>
        <end position="53"/>
    </location>
</feature>
<comment type="subunit">
    <text evidence="4">Complex I is composed of 45 different subunits.</text>
</comment>
<evidence type="ECO:0000256" key="7">
    <source>
        <dbReference type="ARBA" id="ARBA00022660"/>
    </source>
</evidence>
<evidence type="ECO:0000256" key="1">
    <source>
        <dbReference type="ARBA" id="ARBA00003335"/>
    </source>
</evidence>
<keyword evidence="7" id="KW-0679">Respiratory chain</keyword>
<evidence type="ECO:0000256" key="13">
    <source>
        <dbReference type="ARBA" id="ARBA00023136"/>
    </source>
</evidence>
<evidence type="ECO:0000313" key="17">
    <source>
        <dbReference type="Ensembl" id="ENSSBOP00000009559.1"/>
    </source>
</evidence>
<dbReference type="GeneTree" id="ENSGT00390000005052"/>
<organism evidence="17 18">
    <name type="scientific">Saimiri boliviensis boliviensis</name>
    <name type="common">Bolivian squirrel monkey</name>
    <dbReference type="NCBI Taxonomy" id="39432"/>
    <lineage>
        <taxon>Eukaryota</taxon>
        <taxon>Metazoa</taxon>
        <taxon>Chordata</taxon>
        <taxon>Craniata</taxon>
        <taxon>Vertebrata</taxon>
        <taxon>Euteleostomi</taxon>
        <taxon>Mammalia</taxon>
        <taxon>Eutheria</taxon>
        <taxon>Euarchontoglires</taxon>
        <taxon>Primates</taxon>
        <taxon>Haplorrhini</taxon>
        <taxon>Platyrrhini</taxon>
        <taxon>Cebidae</taxon>
        <taxon>Saimiriinae</taxon>
        <taxon>Saimiri</taxon>
    </lineage>
</organism>
<evidence type="ECO:0000256" key="10">
    <source>
        <dbReference type="ARBA" id="ARBA00022982"/>
    </source>
</evidence>
<dbReference type="AlphaFoldDB" id="A0A2K6SQ92"/>
<evidence type="ECO:0000256" key="9">
    <source>
        <dbReference type="ARBA" id="ARBA00022792"/>
    </source>
</evidence>
<dbReference type="GO" id="GO:0005743">
    <property type="term" value="C:mitochondrial inner membrane"/>
    <property type="evidence" value="ECO:0007669"/>
    <property type="project" value="UniProtKB-SubCell"/>
</dbReference>
<keyword evidence="10" id="KW-0249">Electron transport</keyword>
<evidence type="ECO:0000256" key="15">
    <source>
        <dbReference type="ARBA" id="ARBA00033364"/>
    </source>
</evidence>
<evidence type="ECO:0000256" key="14">
    <source>
        <dbReference type="ARBA" id="ARBA00030377"/>
    </source>
</evidence>
<dbReference type="OMA" id="CRRGEWQ"/>
<keyword evidence="8 16" id="KW-0812">Transmembrane</keyword>
<evidence type="ECO:0000256" key="6">
    <source>
        <dbReference type="ARBA" id="ARBA00022448"/>
    </source>
</evidence>
<comment type="function">
    <text evidence="1">Accessory subunit of the mitochondrial membrane respiratory chain NADH dehydrogenase (Complex I) that is believed not to be involved in catalysis. Complex I functions in the transfer of electrons from NADH to the respiratory chain. The immediate electron acceptor for the enzyme is believed to be ubiquinone.</text>
</comment>
<evidence type="ECO:0000256" key="4">
    <source>
        <dbReference type="ARBA" id="ARBA00011533"/>
    </source>
</evidence>
<proteinExistence type="inferred from homology"/>
<evidence type="ECO:0000256" key="11">
    <source>
        <dbReference type="ARBA" id="ARBA00022989"/>
    </source>
</evidence>
<keyword evidence="6" id="KW-0813">Transport</keyword>
<keyword evidence="9" id="KW-0999">Mitochondrion inner membrane</keyword>
<evidence type="ECO:0000256" key="5">
    <source>
        <dbReference type="ARBA" id="ARBA00018678"/>
    </source>
</evidence>
<dbReference type="STRING" id="39432.ENSSBOP00000009559"/>
<evidence type="ECO:0000256" key="3">
    <source>
        <dbReference type="ARBA" id="ARBA00007393"/>
    </source>
</evidence>
<dbReference type="Pfam" id="PF08040">
    <property type="entry name" value="NADH_oxidored"/>
    <property type="match status" value="1"/>
</dbReference>
<dbReference type="PANTHER" id="PTHR15222">
    <property type="entry name" value="NADH DEHYDROGENASE [UBIQUINONE] 1 BETA SUBCOMPLEX SUBUNIT 1"/>
    <property type="match status" value="1"/>
</dbReference>
<dbReference type="PANTHER" id="PTHR15222:SF2">
    <property type="entry name" value="NADH DEHYDROGENASE [UBIQUINONE] 1 BETA SUBCOMPLEX SUBUNIT 1"/>
    <property type="match status" value="1"/>
</dbReference>
<keyword evidence="13 16" id="KW-0472">Membrane</keyword>
<keyword evidence="11 16" id="KW-1133">Transmembrane helix</keyword>
<name>A0A2K6SQ92_SAIBB</name>
<sequence length="106" mass="12224">VICRRHPSAPCGRGKWQVPRSQLLPERVAEFSVVLGVWVAVATGPAVIMVSFIQFVRDLWVGIFVPVGFVLGCYLDRKNDEKLTAFRNKSMLYKRELRPNEEYTWK</sequence>
<evidence type="ECO:0000256" key="16">
    <source>
        <dbReference type="SAM" id="Phobius"/>
    </source>
</evidence>
<dbReference type="Ensembl" id="ENSSBOT00000026326.1">
    <property type="protein sequence ID" value="ENSSBOP00000009559.1"/>
    <property type="gene ID" value="ENSSBOG00000021648.1"/>
</dbReference>
<evidence type="ECO:0000256" key="2">
    <source>
        <dbReference type="ARBA" id="ARBA00004298"/>
    </source>
</evidence>
<feature type="transmembrane region" description="Helical" evidence="16">
    <location>
        <begin position="59"/>
        <end position="75"/>
    </location>
</feature>
<comment type="subcellular location">
    <subcellularLocation>
        <location evidence="2">Mitochondrion inner membrane</location>
        <topology evidence="2">Single-pass membrane protein</topology>
        <orientation evidence="2">Matrix side</orientation>
    </subcellularLocation>
</comment>
<accession>A0A2K6SQ92</accession>
<keyword evidence="18" id="KW-1185">Reference proteome</keyword>
<evidence type="ECO:0000256" key="8">
    <source>
        <dbReference type="ARBA" id="ARBA00022692"/>
    </source>
</evidence>
<keyword evidence="12" id="KW-0496">Mitochondrion</keyword>